<evidence type="ECO:0000313" key="1">
    <source>
        <dbReference type="EMBL" id="KAK7492823.1"/>
    </source>
</evidence>
<accession>A0ABD0L0L6</accession>
<dbReference type="AlphaFoldDB" id="A0ABD0L0L6"/>
<proteinExistence type="predicted"/>
<name>A0ABD0L0L6_9CAEN</name>
<protein>
    <submittedName>
        <fullName evidence="1">Uncharacterized protein</fullName>
    </submittedName>
</protein>
<dbReference type="Proteomes" id="UP001519460">
    <property type="component" value="Unassembled WGS sequence"/>
</dbReference>
<evidence type="ECO:0000313" key="2">
    <source>
        <dbReference type="Proteomes" id="UP001519460"/>
    </source>
</evidence>
<gene>
    <name evidence="1" type="ORF">BaRGS_00015961</name>
</gene>
<reference evidence="1 2" key="1">
    <citation type="journal article" date="2023" name="Sci. Data">
        <title>Genome assembly of the Korean intertidal mud-creeper Batillaria attramentaria.</title>
        <authorList>
            <person name="Patra A.K."/>
            <person name="Ho P.T."/>
            <person name="Jun S."/>
            <person name="Lee S.J."/>
            <person name="Kim Y."/>
            <person name="Won Y.J."/>
        </authorList>
    </citation>
    <scope>NUCLEOTIDE SEQUENCE [LARGE SCALE GENOMIC DNA]</scope>
    <source>
        <strain evidence="1">Wonlab-2016</strain>
    </source>
</reference>
<sequence length="130" mass="13927">MKGENSLSTVRWVITVSVAAAVDADTDTHRFYTVHPGAAISFMRAAPGNAGGGSLLAFLATNALCLGTVTPSAKTFSALSVFSQFGRSQELVTAKSACSAVYFHFVFRISLFKERGKTVKVVEVIFKKRC</sequence>
<comment type="caution">
    <text evidence="1">The sequence shown here is derived from an EMBL/GenBank/DDBJ whole genome shotgun (WGS) entry which is preliminary data.</text>
</comment>
<dbReference type="EMBL" id="JACVVK020000099">
    <property type="protein sequence ID" value="KAK7492823.1"/>
    <property type="molecule type" value="Genomic_DNA"/>
</dbReference>
<keyword evidence="2" id="KW-1185">Reference proteome</keyword>
<organism evidence="1 2">
    <name type="scientific">Batillaria attramentaria</name>
    <dbReference type="NCBI Taxonomy" id="370345"/>
    <lineage>
        <taxon>Eukaryota</taxon>
        <taxon>Metazoa</taxon>
        <taxon>Spiralia</taxon>
        <taxon>Lophotrochozoa</taxon>
        <taxon>Mollusca</taxon>
        <taxon>Gastropoda</taxon>
        <taxon>Caenogastropoda</taxon>
        <taxon>Sorbeoconcha</taxon>
        <taxon>Cerithioidea</taxon>
        <taxon>Batillariidae</taxon>
        <taxon>Batillaria</taxon>
    </lineage>
</organism>